<keyword evidence="3" id="KW-1185">Reference proteome</keyword>
<dbReference type="EMBL" id="NMUH01000550">
    <property type="protein sequence ID" value="MQL81156.1"/>
    <property type="molecule type" value="Genomic_DNA"/>
</dbReference>
<evidence type="ECO:0000256" key="1">
    <source>
        <dbReference type="SAM" id="MobiDB-lite"/>
    </source>
</evidence>
<accession>A0A843UGH1</accession>
<evidence type="ECO:0000313" key="3">
    <source>
        <dbReference type="Proteomes" id="UP000652761"/>
    </source>
</evidence>
<dbReference type="AlphaFoldDB" id="A0A843UGH1"/>
<evidence type="ECO:0000313" key="2">
    <source>
        <dbReference type="EMBL" id="MQL81156.1"/>
    </source>
</evidence>
<feature type="region of interest" description="Disordered" evidence="1">
    <location>
        <begin position="1"/>
        <end position="25"/>
    </location>
</feature>
<name>A0A843UGH1_COLES</name>
<protein>
    <submittedName>
        <fullName evidence="2">Uncharacterized protein</fullName>
    </submittedName>
</protein>
<dbReference type="Proteomes" id="UP000652761">
    <property type="component" value="Unassembled WGS sequence"/>
</dbReference>
<organism evidence="2 3">
    <name type="scientific">Colocasia esculenta</name>
    <name type="common">Wild taro</name>
    <name type="synonym">Arum esculentum</name>
    <dbReference type="NCBI Taxonomy" id="4460"/>
    <lineage>
        <taxon>Eukaryota</taxon>
        <taxon>Viridiplantae</taxon>
        <taxon>Streptophyta</taxon>
        <taxon>Embryophyta</taxon>
        <taxon>Tracheophyta</taxon>
        <taxon>Spermatophyta</taxon>
        <taxon>Magnoliopsida</taxon>
        <taxon>Liliopsida</taxon>
        <taxon>Araceae</taxon>
        <taxon>Aroideae</taxon>
        <taxon>Colocasieae</taxon>
        <taxon>Colocasia</taxon>
    </lineage>
</organism>
<gene>
    <name evidence="2" type="ORF">Taro_013620</name>
</gene>
<reference evidence="2" key="1">
    <citation type="submission" date="2017-07" db="EMBL/GenBank/DDBJ databases">
        <title>Taro Niue Genome Assembly and Annotation.</title>
        <authorList>
            <person name="Atibalentja N."/>
            <person name="Keating K."/>
            <person name="Fields C.J."/>
        </authorList>
    </citation>
    <scope>NUCLEOTIDE SEQUENCE</scope>
    <source>
        <strain evidence="2">Niue_2</strain>
        <tissue evidence="2">Leaf</tissue>
    </source>
</reference>
<comment type="caution">
    <text evidence="2">The sequence shown here is derived from an EMBL/GenBank/DDBJ whole genome shotgun (WGS) entry which is preliminary data.</text>
</comment>
<sequence>MKKKGRPPFGSPEAQPSPVEAVGEGAATTTGKEELFIFLTFFHPFPRIAREMAGLLLLEVPGCSQNFLFTLKEENASKAIDLIYQIFEAGCAAEMFHDLHEQVLMTIDFESKKPLEVIFYGFEIMCWWMRQNDHYLVIHHKQDQSYHHRQFPLII</sequence>
<proteinExistence type="predicted"/>